<dbReference type="GO" id="GO:0016740">
    <property type="term" value="F:transferase activity"/>
    <property type="evidence" value="ECO:0007669"/>
    <property type="project" value="UniProtKB-KW"/>
</dbReference>
<dbReference type="SUPFAM" id="SSF100950">
    <property type="entry name" value="NagB/RpiA/CoA transferase-like"/>
    <property type="match status" value="1"/>
</dbReference>
<dbReference type="PANTHER" id="PTHR43293:SF3">
    <property type="entry name" value="CHOLESTEROL RING-CLEAVING HYDROLASE IPDB SUBUNIT"/>
    <property type="match status" value="1"/>
</dbReference>
<dbReference type="PANTHER" id="PTHR43293">
    <property type="entry name" value="ACETATE COA-TRANSFERASE YDIF"/>
    <property type="match status" value="1"/>
</dbReference>
<evidence type="ECO:0000256" key="1">
    <source>
        <dbReference type="ARBA" id="ARBA00007047"/>
    </source>
</evidence>
<name>A0ABN2ABV6_9ACTN</name>
<dbReference type="Proteomes" id="UP001500842">
    <property type="component" value="Unassembled WGS sequence"/>
</dbReference>
<organism evidence="2 3">
    <name type="scientific">Nocardioides humi</name>
    <dbReference type="NCBI Taxonomy" id="449461"/>
    <lineage>
        <taxon>Bacteria</taxon>
        <taxon>Bacillati</taxon>
        <taxon>Actinomycetota</taxon>
        <taxon>Actinomycetes</taxon>
        <taxon>Propionibacteriales</taxon>
        <taxon>Nocardioidaceae</taxon>
        <taxon>Nocardioides</taxon>
    </lineage>
</organism>
<gene>
    <name evidence="2" type="ORF">GCM10009788_20030</name>
</gene>
<evidence type="ECO:0000313" key="2">
    <source>
        <dbReference type="EMBL" id="GAA1515703.1"/>
    </source>
</evidence>
<evidence type="ECO:0000313" key="3">
    <source>
        <dbReference type="Proteomes" id="UP001500842"/>
    </source>
</evidence>
<dbReference type="Pfam" id="PF01144">
    <property type="entry name" value="CoA_trans"/>
    <property type="match status" value="1"/>
</dbReference>
<comment type="caution">
    <text evidence="2">The sequence shown here is derived from an EMBL/GenBank/DDBJ whole genome shotgun (WGS) entry which is preliminary data.</text>
</comment>
<keyword evidence="2" id="KW-0808">Transferase</keyword>
<dbReference type="SMART" id="SM00882">
    <property type="entry name" value="CoA_trans"/>
    <property type="match status" value="1"/>
</dbReference>
<accession>A0ABN2ABV6</accession>
<protein>
    <submittedName>
        <fullName evidence="2">CoA transferase subunit A</fullName>
    </submittedName>
</protein>
<dbReference type="Gene3D" id="3.40.1080.10">
    <property type="entry name" value="Glutaconate Coenzyme A-transferase"/>
    <property type="match status" value="1"/>
</dbReference>
<sequence length="299" mass="31781">MTAPVRRSRVTDAASVSAAVADGMTVGIGGFINSGHPMTLVRQLITDGKRDLVVVGAASSGLEVDLLIAAGCVAKVVSPYVGAEGFAGIGPAFRKAAQDGSIETFELDEAHFYAGLRASAQRLPFNPWRAGVGTSIPVVNPAIKEFRDPINDELLLAVPAIDIDVCLLHAATSDEFGNVQHNGTRYGDTAMSAASDKTFVSVERICSTEQVRANPLATSIAGADGVVRAPFGAHPFSADGFYVPDADHIKTYLVAADTWLRTDDREPLEEYLDRYVRGVVHADYLDRIGHPALLGLNEF</sequence>
<dbReference type="InterPro" id="IPR037171">
    <property type="entry name" value="NagB/RpiA_transferase-like"/>
</dbReference>
<dbReference type="EMBL" id="BAAAOR010000014">
    <property type="protein sequence ID" value="GAA1515703.1"/>
    <property type="molecule type" value="Genomic_DNA"/>
</dbReference>
<comment type="similarity">
    <text evidence="1">Belongs to the 3-oxoacid CoA-transferase subunit B family.</text>
</comment>
<reference evidence="2 3" key="1">
    <citation type="journal article" date="2019" name="Int. J. Syst. Evol. Microbiol.">
        <title>The Global Catalogue of Microorganisms (GCM) 10K type strain sequencing project: providing services to taxonomists for standard genome sequencing and annotation.</title>
        <authorList>
            <consortium name="The Broad Institute Genomics Platform"/>
            <consortium name="The Broad Institute Genome Sequencing Center for Infectious Disease"/>
            <person name="Wu L."/>
            <person name="Ma J."/>
        </authorList>
    </citation>
    <scope>NUCLEOTIDE SEQUENCE [LARGE SCALE GENOMIC DNA]</scope>
    <source>
        <strain evidence="2 3">JCM 14942</strain>
    </source>
</reference>
<proteinExistence type="inferred from homology"/>
<dbReference type="InterPro" id="IPR004165">
    <property type="entry name" value="CoA_trans_fam_I"/>
</dbReference>
<keyword evidence="3" id="KW-1185">Reference proteome</keyword>
<dbReference type="RefSeq" id="WP_344111942.1">
    <property type="nucleotide sequence ID" value="NZ_BAAAOR010000014.1"/>
</dbReference>